<feature type="transmembrane region" description="Helical" evidence="1">
    <location>
        <begin position="71"/>
        <end position="88"/>
    </location>
</feature>
<feature type="transmembrane region" description="Helical" evidence="1">
    <location>
        <begin position="40"/>
        <end position="59"/>
    </location>
</feature>
<keyword evidence="1" id="KW-1133">Transmembrane helix</keyword>
<keyword evidence="1" id="KW-0812">Transmembrane</keyword>
<evidence type="ECO:0000313" key="3">
    <source>
        <dbReference type="Proteomes" id="UP000718593"/>
    </source>
</evidence>
<gene>
    <name evidence="2" type="ORF">HXL68_08130</name>
</gene>
<organism evidence="2 3">
    <name type="scientific">Dechloromonas agitata</name>
    <dbReference type="NCBI Taxonomy" id="73030"/>
    <lineage>
        <taxon>Bacteria</taxon>
        <taxon>Pseudomonadati</taxon>
        <taxon>Pseudomonadota</taxon>
        <taxon>Betaproteobacteria</taxon>
        <taxon>Rhodocyclales</taxon>
        <taxon>Azonexaceae</taxon>
        <taxon>Dechloromonas</taxon>
    </lineage>
</organism>
<evidence type="ECO:0000313" key="2">
    <source>
        <dbReference type="EMBL" id="MBF1164995.1"/>
    </source>
</evidence>
<comment type="caution">
    <text evidence="2">The sequence shown here is derived from an EMBL/GenBank/DDBJ whole genome shotgun (WGS) entry which is preliminary data.</text>
</comment>
<dbReference type="AlphaFoldDB" id="A0A930BWE9"/>
<keyword evidence="1" id="KW-0472">Membrane</keyword>
<evidence type="ECO:0000256" key="1">
    <source>
        <dbReference type="SAM" id="Phobius"/>
    </source>
</evidence>
<dbReference type="Proteomes" id="UP000718593">
    <property type="component" value="Unassembled WGS sequence"/>
</dbReference>
<name>A0A930BWE9_9RHOO</name>
<accession>A0A930BWE9</accession>
<feature type="transmembrane region" description="Helical" evidence="1">
    <location>
        <begin position="6"/>
        <end position="28"/>
    </location>
</feature>
<reference evidence="2" key="1">
    <citation type="submission" date="2020-04" db="EMBL/GenBank/DDBJ databases">
        <title>Deep metagenomics examines the oral microbiome during advanced dental caries in children, revealing novel taxa and co-occurrences with host molecules.</title>
        <authorList>
            <person name="Baker J.L."/>
            <person name="Morton J.T."/>
            <person name="Dinis M."/>
            <person name="Alvarez R."/>
            <person name="Tran N.C."/>
            <person name="Knight R."/>
            <person name="Edlund A."/>
        </authorList>
    </citation>
    <scope>NUCLEOTIDE SEQUENCE</scope>
    <source>
        <strain evidence="2">JCVI_32_bin.24</strain>
    </source>
</reference>
<proteinExistence type="predicted"/>
<dbReference type="EMBL" id="JABZMI010000137">
    <property type="protein sequence ID" value="MBF1164995.1"/>
    <property type="molecule type" value="Genomic_DNA"/>
</dbReference>
<sequence length="98" mass="11064">MDAYTLNLVFLFIALLCQVLVSGTSVECWLRRDLPRQQRFAWLALSLAGLFLALHHGYALELAVRTGLYDFRQATLTLLAGLLAAFAVHRFRRLAEQG</sequence>
<protein>
    <submittedName>
        <fullName evidence="2">Uncharacterized protein</fullName>
    </submittedName>
</protein>